<feature type="chain" id="PRO_5046534382" evidence="1">
    <location>
        <begin position="26"/>
        <end position="467"/>
    </location>
</feature>
<dbReference type="RefSeq" id="WP_344694270.1">
    <property type="nucleotide sequence ID" value="NZ_BAABBF010000008.1"/>
</dbReference>
<feature type="signal peptide" evidence="1">
    <location>
        <begin position="1"/>
        <end position="25"/>
    </location>
</feature>
<dbReference type="PROSITE" id="PS51257">
    <property type="entry name" value="PROKAR_LIPOPROTEIN"/>
    <property type="match status" value="1"/>
</dbReference>
<sequence length="467" mass="50434">MLPARVRSICTVISLIFLSSGCADATPAGSLAARAVAEAKSMPDGRERDVVLREISRNLRHADRDHAIQAAAAMSEDYELRTFRSGPDRLTHQVLPQQGEQNSKRHACERFIEGLKPRSAIAGYERRIRDCFSIGAPPGIVPASIPPFRLILIAADALPPGPTKAQLLYMATWRRVPERPAGGTADAVRRLRRLVPLLDGDTQRRVTEQLDTIEVDLIEGRPDDAIARVRQAFAKKQADGEMISPEPAAQAQGLIADFLKARDLDRAMTVTNLLTPSSECTMVDDGLTGVTEWVLPTQDSTAVAAYITRLQASGSLARLCPKGLGDEIAADVWLHAGEDGKAIDAATRSGNPLVLGKTRLSIIERRMQAGDAAGTRSTLQTAAAAVPALDTGNLSDRNAAARQRLQLIHFLAKVGDTENAERLATGYPGPAWRSFAYSVIVATINRDRAGPNWGGPFLDIQEVSTKH</sequence>
<evidence type="ECO:0000313" key="3">
    <source>
        <dbReference type="Proteomes" id="UP001500523"/>
    </source>
</evidence>
<comment type="caution">
    <text evidence="2">The sequence shown here is derived from an EMBL/GenBank/DDBJ whole genome shotgun (WGS) entry which is preliminary data.</text>
</comment>
<dbReference type="Proteomes" id="UP001500523">
    <property type="component" value="Unassembled WGS sequence"/>
</dbReference>
<proteinExistence type="predicted"/>
<accession>A0ABP7EM82</accession>
<evidence type="ECO:0000256" key="1">
    <source>
        <dbReference type="SAM" id="SignalP"/>
    </source>
</evidence>
<keyword evidence="3" id="KW-1185">Reference proteome</keyword>
<evidence type="ECO:0000313" key="2">
    <source>
        <dbReference type="EMBL" id="GAA3720319.1"/>
    </source>
</evidence>
<reference evidence="3" key="1">
    <citation type="journal article" date="2019" name="Int. J. Syst. Evol. Microbiol.">
        <title>The Global Catalogue of Microorganisms (GCM) 10K type strain sequencing project: providing services to taxonomists for standard genome sequencing and annotation.</title>
        <authorList>
            <consortium name="The Broad Institute Genomics Platform"/>
            <consortium name="The Broad Institute Genome Sequencing Center for Infectious Disease"/>
            <person name="Wu L."/>
            <person name="Ma J."/>
        </authorList>
    </citation>
    <scope>NUCLEOTIDE SEQUENCE [LARGE SCALE GENOMIC DNA]</scope>
    <source>
        <strain evidence="3">JCM 17498</strain>
    </source>
</reference>
<organism evidence="2 3">
    <name type="scientific">Sphingomonas cynarae</name>
    <dbReference type="NCBI Taxonomy" id="930197"/>
    <lineage>
        <taxon>Bacteria</taxon>
        <taxon>Pseudomonadati</taxon>
        <taxon>Pseudomonadota</taxon>
        <taxon>Alphaproteobacteria</taxon>
        <taxon>Sphingomonadales</taxon>
        <taxon>Sphingomonadaceae</taxon>
        <taxon>Sphingomonas</taxon>
    </lineage>
</organism>
<name>A0ABP7EM82_9SPHN</name>
<keyword evidence="1" id="KW-0732">Signal</keyword>
<protein>
    <submittedName>
        <fullName evidence="2">Uncharacterized protein</fullName>
    </submittedName>
</protein>
<gene>
    <name evidence="2" type="ORF">GCM10022268_30750</name>
</gene>
<dbReference type="EMBL" id="BAABBF010000008">
    <property type="protein sequence ID" value="GAA3720319.1"/>
    <property type="molecule type" value="Genomic_DNA"/>
</dbReference>